<dbReference type="InterPro" id="IPR036895">
    <property type="entry name" value="Uracil-DNA_glycosylase-like_sf"/>
</dbReference>
<dbReference type="EMBL" id="JBHULX010000017">
    <property type="protein sequence ID" value="MFD2591244.1"/>
    <property type="molecule type" value="Genomic_DNA"/>
</dbReference>
<dbReference type="RefSeq" id="WP_176029236.1">
    <property type="nucleotide sequence ID" value="NZ_JBHSJV010000001.1"/>
</dbReference>
<dbReference type="SUPFAM" id="SSF52141">
    <property type="entry name" value="Uracil-DNA glycosylase-like"/>
    <property type="match status" value="1"/>
</dbReference>
<dbReference type="Gene3D" id="3.40.470.10">
    <property type="entry name" value="Uracil-DNA glycosylase-like domain"/>
    <property type="match status" value="1"/>
</dbReference>
<evidence type="ECO:0000313" key="1">
    <source>
        <dbReference type="EMBL" id="MFD2591244.1"/>
    </source>
</evidence>
<gene>
    <name evidence="1" type="ORF">ACFSTE_10450</name>
</gene>
<dbReference type="Proteomes" id="UP001597459">
    <property type="component" value="Unassembled WGS sequence"/>
</dbReference>
<accession>A0ABW5N8F4</accession>
<name>A0ABW5N8F4_9FLAO</name>
<evidence type="ECO:0000313" key="2">
    <source>
        <dbReference type="Proteomes" id="UP001597459"/>
    </source>
</evidence>
<reference evidence="2" key="1">
    <citation type="journal article" date="2019" name="Int. J. Syst. Evol. Microbiol.">
        <title>The Global Catalogue of Microorganisms (GCM) 10K type strain sequencing project: providing services to taxonomists for standard genome sequencing and annotation.</title>
        <authorList>
            <consortium name="The Broad Institute Genomics Platform"/>
            <consortium name="The Broad Institute Genome Sequencing Center for Infectious Disease"/>
            <person name="Wu L."/>
            <person name="Ma J."/>
        </authorList>
    </citation>
    <scope>NUCLEOTIDE SEQUENCE [LARGE SCALE GENOMIC DNA]</scope>
    <source>
        <strain evidence="2">KCTC 42423</strain>
    </source>
</reference>
<proteinExistence type="predicted"/>
<sequence>MDTSELNDFKEFVKSTLGETAHKSGTLLYSHARSLKKGKFLMIGLNPGGDPHAIPTTILESLTHFETDNYRPYVADWENGKTHRFKKNLETIGKILNMDLQELCITHLFMYRTYNKPKIDKIELEKSLAIIDRIIKIVDPEIIITFGKLTFEKIKEHYYNRNYSVIDTHDESSGQGRWVIKSSYAFGINKVKFIGLPHLNTYTIYNKPSKIAWLEKQVETENTYNIEN</sequence>
<evidence type="ECO:0008006" key="3">
    <source>
        <dbReference type="Google" id="ProtNLM"/>
    </source>
</evidence>
<keyword evidence="2" id="KW-1185">Reference proteome</keyword>
<organism evidence="1 2">
    <name type="scientific">Aquimarina hainanensis</name>
    <dbReference type="NCBI Taxonomy" id="1578017"/>
    <lineage>
        <taxon>Bacteria</taxon>
        <taxon>Pseudomonadati</taxon>
        <taxon>Bacteroidota</taxon>
        <taxon>Flavobacteriia</taxon>
        <taxon>Flavobacteriales</taxon>
        <taxon>Flavobacteriaceae</taxon>
        <taxon>Aquimarina</taxon>
    </lineage>
</organism>
<comment type="caution">
    <text evidence="1">The sequence shown here is derived from an EMBL/GenBank/DDBJ whole genome shotgun (WGS) entry which is preliminary data.</text>
</comment>
<protein>
    <recommendedName>
        <fullName evidence="3">Uracil-DNA glycosylase-like domain-containing protein</fullName>
    </recommendedName>
</protein>